<sequence>MEYKILIVAFIFVAFGCQSEQNTSQFADQAPPEINVFFGDPYILTVGDTYYMYGTSSDTGIEAYKSEDLQNWEGPVGATGGFALHKSDVYGEQWFWAPEVYHIDGKYYMFFSVEEHMAIATSDNPEGPFTQEDPSVLRDHKSIDHHLFVDEDGTKYIYFANFKDGLEIWGAELEDDFSAIKEETLTKVLSQSQDWEKSKKKPVGTVNEGPYVLKKDGRYYMSYSANHYASQDYGIGWAYAGEPLGDWTKSDENPIIQNPDSLVGTGHSAFFRDKNDKLHIVYHAHFDTTEVHPRKGYINEVELVKQEESDILIPQILSPKIIPKVQSEK</sequence>
<dbReference type="InterPro" id="IPR023296">
    <property type="entry name" value="Glyco_hydro_beta-prop_sf"/>
</dbReference>
<keyword evidence="5 8" id="KW-0326">Glycosidase</keyword>
<protein>
    <submittedName>
        <fullName evidence="9">1,4-beta-xylanase</fullName>
    </submittedName>
</protein>
<proteinExistence type="inferred from homology"/>
<evidence type="ECO:0000256" key="5">
    <source>
        <dbReference type="ARBA" id="ARBA00023295"/>
    </source>
</evidence>
<keyword evidence="3 8" id="KW-0378">Hydrolase</keyword>
<dbReference type="SUPFAM" id="SSF75005">
    <property type="entry name" value="Arabinanase/levansucrase/invertase"/>
    <property type="match status" value="1"/>
</dbReference>
<dbReference type="EMBL" id="NSKE01000001">
    <property type="protein sequence ID" value="PAU95594.1"/>
    <property type="molecule type" value="Genomic_DNA"/>
</dbReference>
<gene>
    <name evidence="9" type="ORF">CK503_00575</name>
</gene>
<evidence type="ECO:0000256" key="6">
    <source>
        <dbReference type="PIRSR" id="PIRSR606710-1"/>
    </source>
</evidence>
<comment type="caution">
    <text evidence="9">The sequence shown here is derived from an EMBL/GenBank/DDBJ whole genome shotgun (WGS) entry which is preliminary data.</text>
</comment>
<dbReference type="PANTHER" id="PTHR43772:SF2">
    <property type="entry name" value="PUTATIVE (AFU_ORTHOLOGUE AFUA_2G04480)-RELATED"/>
    <property type="match status" value="1"/>
</dbReference>
<dbReference type="GO" id="GO:0004553">
    <property type="term" value="F:hydrolase activity, hydrolyzing O-glycosyl compounds"/>
    <property type="evidence" value="ECO:0007669"/>
    <property type="project" value="InterPro"/>
</dbReference>
<dbReference type="PANTHER" id="PTHR43772">
    <property type="entry name" value="ENDO-1,4-BETA-XYLANASE"/>
    <property type="match status" value="1"/>
</dbReference>
<evidence type="ECO:0000256" key="7">
    <source>
        <dbReference type="PIRSR" id="PIRSR606710-2"/>
    </source>
</evidence>
<feature type="active site" description="Proton acceptor" evidence="6">
    <location>
        <position position="40"/>
    </location>
</feature>
<keyword evidence="2 9" id="KW-0858">Xylan degradation</keyword>
<evidence type="ECO:0000313" key="10">
    <source>
        <dbReference type="Proteomes" id="UP000218831"/>
    </source>
</evidence>
<organism evidence="9 10">
    <name type="scientific">Fodinibius salipaludis</name>
    <dbReference type="NCBI Taxonomy" id="2032627"/>
    <lineage>
        <taxon>Bacteria</taxon>
        <taxon>Pseudomonadati</taxon>
        <taxon>Balneolota</taxon>
        <taxon>Balneolia</taxon>
        <taxon>Balneolales</taxon>
        <taxon>Balneolaceae</taxon>
        <taxon>Fodinibius</taxon>
    </lineage>
</organism>
<keyword evidence="10" id="KW-1185">Reference proteome</keyword>
<keyword evidence="2 9" id="KW-0624">Polysaccharide degradation</keyword>
<dbReference type="Proteomes" id="UP000218831">
    <property type="component" value="Unassembled WGS sequence"/>
</dbReference>
<reference evidence="9 10" key="1">
    <citation type="submission" date="2017-08" db="EMBL/GenBank/DDBJ databases">
        <title>Aliifodinibius alkalisoli sp. nov., isolated from saline alkaline soil.</title>
        <authorList>
            <person name="Liu D."/>
            <person name="Zhang G."/>
        </authorList>
    </citation>
    <scope>NUCLEOTIDE SEQUENCE [LARGE SCALE GENOMIC DNA]</scope>
    <source>
        <strain evidence="9 10">WN023</strain>
    </source>
</reference>
<name>A0A2A2GF20_9BACT</name>
<keyword evidence="4" id="KW-0119">Carbohydrate metabolism</keyword>
<accession>A0A2A2GF20</accession>
<dbReference type="InterPro" id="IPR052176">
    <property type="entry name" value="Glycosyl_Hydrlase_43_Enz"/>
</dbReference>
<evidence type="ECO:0000256" key="3">
    <source>
        <dbReference type="ARBA" id="ARBA00022801"/>
    </source>
</evidence>
<dbReference type="Pfam" id="PF04616">
    <property type="entry name" value="Glyco_hydro_43"/>
    <property type="match status" value="1"/>
</dbReference>
<feature type="site" description="Important for catalytic activity, responsible for pKa modulation of the active site Glu and correct orientation of both the proton donor and substrate" evidence="7">
    <location>
        <position position="144"/>
    </location>
</feature>
<dbReference type="OrthoDB" id="1016412at2"/>
<feature type="active site" description="Proton donor" evidence="6">
    <location>
        <position position="208"/>
    </location>
</feature>
<dbReference type="Gene3D" id="2.115.10.20">
    <property type="entry name" value="Glycosyl hydrolase domain, family 43"/>
    <property type="match status" value="1"/>
</dbReference>
<dbReference type="InterPro" id="IPR006710">
    <property type="entry name" value="Glyco_hydro_43"/>
</dbReference>
<evidence type="ECO:0000256" key="2">
    <source>
        <dbReference type="ARBA" id="ARBA00022651"/>
    </source>
</evidence>
<evidence type="ECO:0000256" key="8">
    <source>
        <dbReference type="RuleBase" id="RU361187"/>
    </source>
</evidence>
<evidence type="ECO:0000256" key="4">
    <source>
        <dbReference type="ARBA" id="ARBA00023277"/>
    </source>
</evidence>
<evidence type="ECO:0000256" key="1">
    <source>
        <dbReference type="ARBA" id="ARBA00009865"/>
    </source>
</evidence>
<comment type="similarity">
    <text evidence="1 8">Belongs to the glycosyl hydrolase 43 family.</text>
</comment>
<dbReference type="GO" id="GO:0045493">
    <property type="term" value="P:xylan catabolic process"/>
    <property type="evidence" value="ECO:0007669"/>
    <property type="project" value="UniProtKB-KW"/>
</dbReference>
<evidence type="ECO:0000313" key="9">
    <source>
        <dbReference type="EMBL" id="PAU95594.1"/>
    </source>
</evidence>
<dbReference type="PROSITE" id="PS51257">
    <property type="entry name" value="PROKAR_LIPOPROTEIN"/>
    <property type="match status" value="1"/>
</dbReference>
<dbReference type="CDD" id="cd08991">
    <property type="entry name" value="GH43_HoAraf43-like"/>
    <property type="match status" value="1"/>
</dbReference>
<dbReference type="RefSeq" id="WP_095604839.1">
    <property type="nucleotide sequence ID" value="NZ_NSKE01000001.1"/>
</dbReference>
<dbReference type="AlphaFoldDB" id="A0A2A2GF20"/>